<name>A0ABS4JAU8_9BACL</name>
<evidence type="ECO:0000256" key="1">
    <source>
        <dbReference type="SAM" id="Phobius"/>
    </source>
</evidence>
<keyword evidence="4" id="KW-1185">Reference proteome</keyword>
<evidence type="ECO:0000313" key="4">
    <source>
        <dbReference type="Proteomes" id="UP001519287"/>
    </source>
</evidence>
<dbReference type="Proteomes" id="UP001519287">
    <property type="component" value="Unassembled WGS sequence"/>
</dbReference>
<feature type="transmembrane region" description="Helical" evidence="1">
    <location>
        <begin position="21"/>
        <end position="40"/>
    </location>
</feature>
<reference evidence="3 4" key="1">
    <citation type="submission" date="2021-03" db="EMBL/GenBank/DDBJ databases">
        <title>Genomic Encyclopedia of Type Strains, Phase IV (KMG-IV): sequencing the most valuable type-strain genomes for metagenomic binning, comparative biology and taxonomic classification.</title>
        <authorList>
            <person name="Goeker M."/>
        </authorList>
    </citation>
    <scope>NUCLEOTIDE SEQUENCE [LARGE SCALE GENOMIC DNA]</scope>
    <source>
        <strain evidence="3 4">DSM 26048</strain>
    </source>
</reference>
<protein>
    <submittedName>
        <fullName evidence="3">Membrane protein YdbS with pleckstrin-like domain</fullName>
    </submittedName>
</protein>
<dbReference type="PANTHER" id="PTHR34473:SF2">
    <property type="entry name" value="UPF0699 TRANSMEMBRANE PROTEIN YDBT"/>
    <property type="match status" value="1"/>
</dbReference>
<dbReference type="Pfam" id="PF03703">
    <property type="entry name" value="bPH_2"/>
    <property type="match status" value="1"/>
</dbReference>
<proteinExistence type="predicted"/>
<keyword evidence="1" id="KW-0472">Membrane</keyword>
<comment type="caution">
    <text evidence="3">The sequence shown here is derived from an EMBL/GenBank/DDBJ whole genome shotgun (WGS) entry which is preliminary data.</text>
</comment>
<keyword evidence="1" id="KW-0812">Transmembrane</keyword>
<dbReference type="EMBL" id="JAGGLB010000040">
    <property type="protein sequence ID" value="MBP1995864.1"/>
    <property type="molecule type" value="Genomic_DNA"/>
</dbReference>
<dbReference type="InterPro" id="IPR005182">
    <property type="entry name" value="YdbS-like_PH"/>
</dbReference>
<evidence type="ECO:0000259" key="2">
    <source>
        <dbReference type="Pfam" id="PF03703"/>
    </source>
</evidence>
<dbReference type="PANTHER" id="PTHR34473">
    <property type="entry name" value="UPF0699 TRANSMEMBRANE PROTEIN YDBS"/>
    <property type="match status" value="1"/>
</dbReference>
<organism evidence="3 4">
    <name type="scientific">Paenibacillus eucommiae</name>
    <dbReference type="NCBI Taxonomy" id="1355755"/>
    <lineage>
        <taxon>Bacteria</taxon>
        <taxon>Bacillati</taxon>
        <taxon>Bacillota</taxon>
        <taxon>Bacilli</taxon>
        <taxon>Bacillales</taxon>
        <taxon>Paenibacillaceae</taxon>
        <taxon>Paenibacillus</taxon>
    </lineage>
</organism>
<gene>
    <name evidence="3" type="ORF">J2Z66_007506</name>
</gene>
<feature type="transmembrane region" description="Helical" evidence="1">
    <location>
        <begin position="46"/>
        <end position="67"/>
    </location>
</feature>
<evidence type="ECO:0000313" key="3">
    <source>
        <dbReference type="EMBL" id="MBP1995864.1"/>
    </source>
</evidence>
<keyword evidence="1" id="KW-1133">Transmembrane helix</keyword>
<feature type="domain" description="YdbS-like PH" evidence="2">
    <location>
        <begin position="72"/>
        <end position="148"/>
    </location>
</feature>
<accession>A0ABS4JAU8</accession>
<sequence length="159" mass="18493">MRGMPQQQLDERALAVWKWSGLISSLISWIVTIFLVFAAFRFNWPWWIAVIAGVLTLLETLLLVTVLPKRRWQRWRYEIRENEIDLQHGFIFQKRTVIPMVRVQHVDTNQGPIMRKYGLSSVTFSTAAGNHEIPALANELADKVRDQIAELARVSHEDI</sequence>
<dbReference type="RefSeq" id="WP_209977777.1">
    <property type="nucleotide sequence ID" value="NZ_JAGGLB010000040.1"/>
</dbReference>